<dbReference type="EMBL" id="HBEG01038112">
    <property type="protein sequence ID" value="CAD8377313.1"/>
    <property type="molecule type" value="Transcribed_RNA"/>
</dbReference>
<dbReference type="SUPFAM" id="SSF81383">
    <property type="entry name" value="F-box domain"/>
    <property type="match status" value="1"/>
</dbReference>
<dbReference type="InterPro" id="IPR045054">
    <property type="entry name" value="P4HA-like"/>
</dbReference>
<evidence type="ECO:0000256" key="1">
    <source>
        <dbReference type="ARBA" id="ARBA00001961"/>
    </source>
</evidence>
<gene>
    <name evidence="7" type="ORF">PBAH0796_LOCUS23249</name>
</gene>
<proteinExistence type="predicted"/>
<evidence type="ECO:0000256" key="5">
    <source>
        <dbReference type="ARBA" id="ARBA00023004"/>
    </source>
</evidence>
<dbReference type="PANTHER" id="PTHR10869">
    <property type="entry name" value="PROLYL 4-HYDROXYLASE ALPHA SUBUNIT"/>
    <property type="match status" value="1"/>
</dbReference>
<keyword evidence="5" id="KW-0408">Iron</keyword>
<name>A0A7S0AXR4_9DINO</name>
<evidence type="ECO:0000256" key="2">
    <source>
        <dbReference type="ARBA" id="ARBA00022723"/>
    </source>
</evidence>
<dbReference type="InterPro" id="IPR036047">
    <property type="entry name" value="F-box-like_dom_sf"/>
</dbReference>
<dbReference type="AlphaFoldDB" id="A0A7S0AXR4"/>
<dbReference type="SMART" id="SM00702">
    <property type="entry name" value="P4Hc"/>
    <property type="match status" value="1"/>
</dbReference>
<dbReference type="PROSITE" id="PS51471">
    <property type="entry name" value="FE2OG_OXY"/>
    <property type="match status" value="1"/>
</dbReference>
<keyword evidence="3" id="KW-0223">Dioxygenase</keyword>
<dbReference type="InterPro" id="IPR005123">
    <property type="entry name" value="Oxoglu/Fe-dep_dioxygenase_dom"/>
</dbReference>
<dbReference type="GO" id="GO:0004656">
    <property type="term" value="F:procollagen-proline 4-dioxygenase activity"/>
    <property type="evidence" value="ECO:0007669"/>
    <property type="project" value="TreeGrafter"/>
</dbReference>
<keyword evidence="2" id="KW-0479">Metal-binding</keyword>
<keyword evidence="4" id="KW-0560">Oxidoreductase</keyword>
<comment type="cofactor">
    <cofactor evidence="1">
        <name>L-ascorbate</name>
        <dbReference type="ChEBI" id="CHEBI:38290"/>
    </cofactor>
</comment>
<protein>
    <recommendedName>
        <fullName evidence="6">Fe2OG dioxygenase domain-containing protein</fullName>
    </recommendedName>
</protein>
<dbReference type="PANTHER" id="PTHR10869:SF236">
    <property type="entry name" value="PROLYL 4-HYDROXYLASE ALPHA SUBUNIT DOMAIN-CONTAINING PROTEIN"/>
    <property type="match status" value="1"/>
</dbReference>
<dbReference type="InterPro" id="IPR036770">
    <property type="entry name" value="Ankyrin_rpt-contain_sf"/>
</dbReference>
<dbReference type="InterPro" id="IPR044862">
    <property type="entry name" value="Pro_4_hyd_alph_FE2OG_OXY"/>
</dbReference>
<dbReference type="GO" id="GO:0031418">
    <property type="term" value="F:L-ascorbic acid binding"/>
    <property type="evidence" value="ECO:0007669"/>
    <property type="project" value="InterPro"/>
</dbReference>
<dbReference type="Gene3D" id="2.60.120.620">
    <property type="entry name" value="q2cbj1_9rhob like domain"/>
    <property type="match status" value="1"/>
</dbReference>
<dbReference type="Pfam" id="PF13640">
    <property type="entry name" value="2OG-FeII_Oxy_3"/>
    <property type="match status" value="1"/>
</dbReference>
<sequence>MSAADAAAQHKLLDYAKQNMWGDIRKAVAERPELILLVPKPRDFGLIHQAAFFDNADAARFLLELEPRAAEHLSSRSRQTALDVARAEHGAGSIVLTFLERGDNAEVLLSKLPLQEAVERATSDLRHLLNMLHTPRRTRRAGALALVHRAVVEGHATALARLLEAGADPQLPDSQGMSAVDHAQLVVHPHCLAVLERHEAAAQAAREAANASGAAPNNPTGSKLFKELLPETREWSSEKALRSVAHLQTCFSHSGFSVRDVLTKQECEEIIAAAEGVGFSSTRGEYPEEYRSSDRVLWRSPQLAKALWARMLPHCVEELSYGCRPMGFGNSGHWQPRGLNDVFKVARYTQGKQFVTHMDGPWIPREDFASVFTVLIYLNENFEGGETAFEVAADFFEDDGSFVSIKPKAGAALVFPHQARHCGKVVSAGRKYTLRTEIMFQRDLSDDHRRTEEELYGYESDERYQRMAALYAQAEEHEQRGNPALFVNTYLQALDIQAAQRELEMAKEAASAGSLGHWERLPHRLRALVLRFVGAPWVLQTSAVSRTFKAALQADGDLWMGFFGDLWPELLPFELAYLRQRGAQLALPWCAVFRHRYLAKIKRQVAFVVQLGPVWATYGAAASSEAVVMRSRAPTSSAARRGQAGDPLGPVVRRCPSKVAVRYERVSHIRSRKIYELAGTKYSRFETDDKARCVQPDGTLSDVRGPLLLEAFLRQLGLHGHRHPVLVVCPPKADRSSMQILTEPFNSFDQPPGSSADAAQAAYQRHCDEAYQLSPGGAELARCLFSRFQVPAVAFVEAPPLCLMAHGREDGIVVCYDSPAPCYVAAVVGGRTVAVKGLPDLQADAPDPELVLDLALLAWAEGHGESAAPGLLLTGAAAALQAGDADGDSDGFTAAASADTAASPGPFAEGLRAAALARGACQWLGDRGGDVCAAVRGGVLYSETARFLPSLVWATSMTR</sequence>
<evidence type="ECO:0000259" key="6">
    <source>
        <dbReference type="PROSITE" id="PS51471"/>
    </source>
</evidence>
<reference evidence="7" key="1">
    <citation type="submission" date="2021-01" db="EMBL/GenBank/DDBJ databases">
        <authorList>
            <person name="Corre E."/>
            <person name="Pelletier E."/>
            <person name="Niang G."/>
            <person name="Scheremetjew M."/>
            <person name="Finn R."/>
            <person name="Kale V."/>
            <person name="Holt S."/>
            <person name="Cochrane G."/>
            <person name="Meng A."/>
            <person name="Brown T."/>
            <person name="Cohen L."/>
        </authorList>
    </citation>
    <scope>NUCLEOTIDE SEQUENCE</scope>
    <source>
        <strain evidence="7">Pbaha01</strain>
    </source>
</reference>
<evidence type="ECO:0000256" key="3">
    <source>
        <dbReference type="ARBA" id="ARBA00022964"/>
    </source>
</evidence>
<accession>A0A7S0AXR4</accession>
<evidence type="ECO:0000313" key="7">
    <source>
        <dbReference type="EMBL" id="CAD8377313.1"/>
    </source>
</evidence>
<dbReference type="GO" id="GO:0005506">
    <property type="term" value="F:iron ion binding"/>
    <property type="evidence" value="ECO:0007669"/>
    <property type="project" value="InterPro"/>
</dbReference>
<dbReference type="Gene3D" id="1.25.40.20">
    <property type="entry name" value="Ankyrin repeat-containing domain"/>
    <property type="match status" value="1"/>
</dbReference>
<evidence type="ECO:0000256" key="4">
    <source>
        <dbReference type="ARBA" id="ARBA00023002"/>
    </source>
</evidence>
<feature type="domain" description="Fe2OG dioxygenase" evidence="6">
    <location>
        <begin position="338"/>
        <end position="443"/>
    </location>
</feature>
<organism evidence="7">
    <name type="scientific">Pyrodinium bahamense</name>
    <dbReference type="NCBI Taxonomy" id="73915"/>
    <lineage>
        <taxon>Eukaryota</taxon>
        <taxon>Sar</taxon>
        <taxon>Alveolata</taxon>
        <taxon>Dinophyceae</taxon>
        <taxon>Gonyaulacales</taxon>
        <taxon>Pyrocystaceae</taxon>
        <taxon>Pyrodinium</taxon>
    </lineage>
</organism>
<dbReference type="GO" id="GO:0005783">
    <property type="term" value="C:endoplasmic reticulum"/>
    <property type="evidence" value="ECO:0007669"/>
    <property type="project" value="TreeGrafter"/>
</dbReference>
<dbReference type="InterPro" id="IPR006620">
    <property type="entry name" value="Pro_4_hyd_alph"/>
</dbReference>
<dbReference type="SUPFAM" id="SSF48403">
    <property type="entry name" value="Ankyrin repeat"/>
    <property type="match status" value="1"/>
</dbReference>